<dbReference type="EMBL" id="CP014578">
    <property type="protein sequence ID" value="ANB73054.1"/>
    <property type="molecule type" value="Genomic_DNA"/>
</dbReference>
<dbReference type="Pfam" id="PF00563">
    <property type="entry name" value="EAL"/>
    <property type="match status" value="1"/>
</dbReference>
<dbReference type="PROSITE" id="PS50883">
    <property type="entry name" value="EAL"/>
    <property type="match status" value="1"/>
</dbReference>
<reference evidence="6 7" key="1">
    <citation type="journal article" date="2016" name="Gene">
        <title>PacBio SMRT assembly of a complex multi-replicon genome reveals chlorocatechol degradative operon in a region of genome plasticity.</title>
        <authorList>
            <person name="Ricker N."/>
            <person name="Shen S.Y."/>
            <person name="Goordial J."/>
            <person name="Jin S."/>
            <person name="Fulthorpe R.R."/>
        </authorList>
    </citation>
    <scope>NUCLEOTIDE SEQUENCE [LARGE SCALE GENOMIC DNA]</scope>
    <source>
        <strain evidence="6 7">OLGA172</strain>
    </source>
</reference>
<dbReference type="SUPFAM" id="SSF52172">
    <property type="entry name" value="CheY-like"/>
    <property type="match status" value="1"/>
</dbReference>
<dbReference type="Gene3D" id="3.30.70.270">
    <property type="match status" value="1"/>
</dbReference>
<dbReference type="InterPro" id="IPR013655">
    <property type="entry name" value="PAS_fold_3"/>
</dbReference>
<feature type="domain" description="PAC" evidence="3">
    <location>
        <begin position="260"/>
        <end position="312"/>
    </location>
</feature>
<dbReference type="NCBIfam" id="TIGR00254">
    <property type="entry name" value="GGDEF"/>
    <property type="match status" value="1"/>
</dbReference>
<gene>
    <name evidence="6" type="ORF">AYM40_12280</name>
</gene>
<keyword evidence="1" id="KW-0597">Phosphoprotein</keyword>
<dbReference type="InterPro" id="IPR000014">
    <property type="entry name" value="PAS"/>
</dbReference>
<dbReference type="InterPro" id="IPR043128">
    <property type="entry name" value="Rev_trsase/Diguanyl_cyclase"/>
</dbReference>
<dbReference type="CDD" id="cd01948">
    <property type="entry name" value="EAL"/>
    <property type="match status" value="1"/>
</dbReference>
<dbReference type="NCBIfam" id="TIGR00229">
    <property type="entry name" value="sensory_box"/>
    <property type="match status" value="1"/>
</dbReference>
<dbReference type="CDD" id="cd01949">
    <property type="entry name" value="GGDEF"/>
    <property type="match status" value="1"/>
</dbReference>
<dbReference type="SMART" id="SM00052">
    <property type="entry name" value="EAL"/>
    <property type="match status" value="1"/>
</dbReference>
<evidence type="ECO:0000313" key="6">
    <source>
        <dbReference type="EMBL" id="ANB73054.1"/>
    </source>
</evidence>
<evidence type="ECO:0000259" key="4">
    <source>
        <dbReference type="PROSITE" id="PS50883"/>
    </source>
</evidence>
<sequence length="760" mass="83670">MTRQISTGNRRILVIDDHEAIHQDFRKILDPEPQGAASLAASEAALFGEAPPQRQGFELDSAYQGEEGLAMVVRALAENRPYALAFVDVRMPPGWDGVETIERLWQVDAQLQIALCTAYSDYSLEALSERLDLTDSLLILKKPFDTIEIRQMASALTVKWQMTRDAAFKMDCLEKAVEERTKALSDANIIIQNSPTILYRLRGEPSLPLIYISHNITKFGYDPALLLASPDWAEKLIEPDDRDKVGAAMARVMDKDAEGASIEFRLRTGDGAHRWVENRYIPVRDAHGRLIEVEGIIIDITERRAAEEKIAQLARTDGLTGLANRATFIERLAQAFASARRGAVPFAVLYLDLDRFKPVNDLFGHPVGDLLLKEVAHRLTNCTRESDLVARLGGDEFAVLQGEMGEPANAGALAGKIQEALASHYRLSGNDVHISVSIGICPYVPDSAGPDAMLGQADLALYRSKQEGGNRYHFHSDDLDQQVLDWITLADDLRKAINTGELQLYYQPQIELSSGTIVGMEALVRWNHPTRGLLKAAAFIPIAEKNGTIGALGHWVLDQACRQLRCWRDAGIALPVIAINLSAAQLRYGDDLVRDVAETLAKWRLVPSDLEFDVAEATLAQVKWGQAGALPQLRKLGVRIAIDDFGTEYSSIGYLRTYRVNHLKITPSLVNNATEDSRSAATIRAIINLAREVGVGVIAEGVETEAQRNVLVASGCTVDAQGFYFSEAVEGSRASELLRRGVIGVDAWNDDARFAREGAT</sequence>
<dbReference type="Gene3D" id="3.20.20.450">
    <property type="entry name" value="EAL domain"/>
    <property type="match status" value="1"/>
</dbReference>
<feature type="domain" description="EAL" evidence="4">
    <location>
        <begin position="486"/>
        <end position="742"/>
    </location>
</feature>
<dbReference type="InterPro" id="IPR001633">
    <property type="entry name" value="EAL_dom"/>
</dbReference>
<protein>
    <submittedName>
        <fullName evidence="6">Diguanylate cyclase</fullName>
    </submittedName>
</protein>
<dbReference type="PROSITE" id="PS50887">
    <property type="entry name" value="GGDEF"/>
    <property type="match status" value="1"/>
</dbReference>
<dbReference type="SUPFAM" id="SSF55785">
    <property type="entry name" value="PYP-like sensor domain (PAS domain)"/>
    <property type="match status" value="1"/>
</dbReference>
<dbReference type="SUPFAM" id="SSF141868">
    <property type="entry name" value="EAL domain-like"/>
    <property type="match status" value="1"/>
</dbReference>
<evidence type="ECO:0000259" key="2">
    <source>
        <dbReference type="PROSITE" id="PS50110"/>
    </source>
</evidence>
<accession>A0A160FL72</accession>
<dbReference type="CDD" id="cd00130">
    <property type="entry name" value="PAS"/>
    <property type="match status" value="1"/>
</dbReference>
<feature type="domain" description="GGDEF" evidence="5">
    <location>
        <begin position="344"/>
        <end position="477"/>
    </location>
</feature>
<dbReference type="PROSITE" id="PS50110">
    <property type="entry name" value="RESPONSE_REGULATORY"/>
    <property type="match status" value="1"/>
</dbReference>
<evidence type="ECO:0000313" key="7">
    <source>
        <dbReference type="Proteomes" id="UP000076852"/>
    </source>
</evidence>
<organism evidence="6 7">
    <name type="scientific">Paraburkholderia phytofirmans OLGA172</name>
    <dbReference type="NCBI Taxonomy" id="1417228"/>
    <lineage>
        <taxon>Bacteria</taxon>
        <taxon>Pseudomonadati</taxon>
        <taxon>Pseudomonadota</taxon>
        <taxon>Betaproteobacteria</taxon>
        <taxon>Burkholderiales</taxon>
        <taxon>Burkholderiaceae</taxon>
        <taxon>Paraburkholderia</taxon>
    </lineage>
</organism>
<dbReference type="SMART" id="SM00086">
    <property type="entry name" value="PAC"/>
    <property type="match status" value="1"/>
</dbReference>
<dbReference type="PROSITE" id="PS50113">
    <property type="entry name" value="PAC"/>
    <property type="match status" value="1"/>
</dbReference>
<dbReference type="Pfam" id="PF00990">
    <property type="entry name" value="GGDEF"/>
    <property type="match status" value="1"/>
</dbReference>
<dbReference type="InterPro" id="IPR001610">
    <property type="entry name" value="PAC"/>
</dbReference>
<dbReference type="OrthoDB" id="9813903at2"/>
<evidence type="ECO:0000256" key="1">
    <source>
        <dbReference type="PROSITE-ProRule" id="PRU00169"/>
    </source>
</evidence>
<dbReference type="InterPro" id="IPR001789">
    <property type="entry name" value="Sig_transdc_resp-reg_receiver"/>
</dbReference>
<dbReference type="STRING" id="1804984.AYM40_12280"/>
<dbReference type="Gene3D" id="3.30.450.20">
    <property type="entry name" value="PAS domain"/>
    <property type="match status" value="1"/>
</dbReference>
<dbReference type="SUPFAM" id="SSF55073">
    <property type="entry name" value="Nucleotide cyclase"/>
    <property type="match status" value="1"/>
</dbReference>
<feature type="domain" description="Response regulatory" evidence="2">
    <location>
        <begin position="11"/>
        <end position="157"/>
    </location>
</feature>
<dbReference type="KEGG" id="buz:AYM40_12280"/>
<proteinExistence type="predicted"/>
<dbReference type="Proteomes" id="UP000076852">
    <property type="component" value="Chromosome 1"/>
</dbReference>
<dbReference type="Pfam" id="PF08447">
    <property type="entry name" value="PAS_3"/>
    <property type="match status" value="1"/>
</dbReference>
<name>A0A160FL72_9BURK</name>
<evidence type="ECO:0000259" key="3">
    <source>
        <dbReference type="PROSITE" id="PS50113"/>
    </source>
</evidence>
<dbReference type="InterPro" id="IPR000700">
    <property type="entry name" value="PAS-assoc_C"/>
</dbReference>
<dbReference type="GO" id="GO:0003824">
    <property type="term" value="F:catalytic activity"/>
    <property type="evidence" value="ECO:0007669"/>
    <property type="project" value="UniProtKB-ARBA"/>
</dbReference>
<dbReference type="InterPro" id="IPR000160">
    <property type="entry name" value="GGDEF_dom"/>
</dbReference>
<dbReference type="AlphaFoldDB" id="A0A160FL72"/>
<dbReference type="InterPro" id="IPR035965">
    <property type="entry name" value="PAS-like_dom_sf"/>
</dbReference>
<dbReference type="RefSeq" id="WP_063496462.1">
    <property type="nucleotide sequence ID" value="NZ_CP014578.1"/>
</dbReference>
<dbReference type="InterPro" id="IPR011006">
    <property type="entry name" value="CheY-like_superfamily"/>
</dbReference>
<dbReference type="InterPro" id="IPR029787">
    <property type="entry name" value="Nucleotide_cyclase"/>
</dbReference>
<dbReference type="InterPro" id="IPR035919">
    <property type="entry name" value="EAL_sf"/>
</dbReference>
<dbReference type="SMART" id="SM00267">
    <property type="entry name" value="GGDEF"/>
    <property type="match status" value="1"/>
</dbReference>
<evidence type="ECO:0000259" key="5">
    <source>
        <dbReference type="PROSITE" id="PS50887"/>
    </source>
</evidence>
<keyword evidence="7" id="KW-1185">Reference proteome</keyword>
<dbReference type="GO" id="GO:0000160">
    <property type="term" value="P:phosphorelay signal transduction system"/>
    <property type="evidence" value="ECO:0007669"/>
    <property type="project" value="InterPro"/>
</dbReference>
<feature type="modified residue" description="4-aspartylphosphate" evidence="1">
    <location>
        <position position="88"/>
    </location>
</feature>
<dbReference type="PANTHER" id="PTHR44757">
    <property type="entry name" value="DIGUANYLATE CYCLASE DGCP"/>
    <property type="match status" value="1"/>
</dbReference>
<dbReference type="PANTHER" id="PTHR44757:SF2">
    <property type="entry name" value="BIOFILM ARCHITECTURE MAINTENANCE PROTEIN MBAA"/>
    <property type="match status" value="1"/>
</dbReference>
<dbReference type="FunFam" id="3.30.70.270:FF:000001">
    <property type="entry name" value="Diguanylate cyclase domain protein"/>
    <property type="match status" value="1"/>
</dbReference>
<dbReference type="InterPro" id="IPR052155">
    <property type="entry name" value="Biofilm_reg_signaling"/>
</dbReference>
<dbReference type="Gene3D" id="3.40.50.2300">
    <property type="match status" value="1"/>
</dbReference>